<dbReference type="eggNOG" id="ENOG5033AY1">
    <property type="taxonomic scope" value="Bacteria"/>
</dbReference>
<reference evidence="2 3" key="1">
    <citation type="journal article" date="2010" name="Stand. Genomic Sci.">
        <title>Complete genome sequence of Intrasporangium calvum type strain (7 KIP).</title>
        <authorList>
            <person name="Del Rio T.G."/>
            <person name="Chertkov O."/>
            <person name="Yasawong M."/>
            <person name="Lucas S."/>
            <person name="Deshpande S."/>
            <person name="Cheng J.F."/>
            <person name="Detter C."/>
            <person name="Tapia R."/>
            <person name="Han C."/>
            <person name="Goodwin L."/>
            <person name="Pitluck S."/>
            <person name="Liolios K."/>
            <person name="Ivanova N."/>
            <person name="Mavromatis K."/>
            <person name="Pati A."/>
            <person name="Chen A."/>
            <person name="Palaniappan K."/>
            <person name="Land M."/>
            <person name="Hauser L."/>
            <person name="Chang Y.J."/>
            <person name="Jeffries C.D."/>
            <person name="Rohde M."/>
            <person name="Pukall R."/>
            <person name="Sikorski J."/>
            <person name="Goker M."/>
            <person name="Woyke T."/>
            <person name="Bristow J."/>
            <person name="Eisen J.A."/>
            <person name="Markowitz V."/>
            <person name="Hugenholtz P."/>
            <person name="Kyrpides N.C."/>
            <person name="Klenk H.P."/>
            <person name="Lapidus A."/>
        </authorList>
    </citation>
    <scope>NUCLEOTIDE SEQUENCE [LARGE SCALE GENOMIC DNA]</scope>
    <source>
        <strain evidence="3">ATCC 23552 / DSM 43043 / JCM 3097 / NBRC 12989 / 7 KIP</strain>
    </source>
</reference>
<dbReference type="Pfam" id="PF08940">
    <property type="entry name" value="DUF1918"/>
    <property type="match status" value="1"/>
</dbReference>
<dbReference type="EMBL" id="CP002343">
    <property type="protein sequence ID" value="ADU49816.1"/>
    <property type="molecule type" value="Genomic_DNA"/>
</dbReference>
<feature type="domain" description="DUF1918" evidence="1">
    <location>
        <begin position="1"/>
        <end position="56"/>
    </location>
</feature>
<dbReference type="SUPFAM" id="SSF143212">
    <property type="entry name" value="Rv2632c-like"/>
    <property type="match status" value="1"/>
</dbReference>
<protein>
    <recommendedName>
        <fullName evidence="1">DUF1918 domain-containing protein</fullName>
    </recommendedName>
</protein>
<proteinExistence type="predicted"/>
<accession>E6SED9</accession>
<evidence type="ECO:0000259" key="1">
    <source>
        <dbReference type="Pfam" id="PF08940"/>
    </source>
</evidence>
<keyword evidence="3" id="KW-1185">Reference proteome</keyword>
<organism evidence="2 3">
    <name type="scientific">Intrasporangium calvum (strain ATCC 23552 / DSM 43043 / JCM 3097 / NBRC 12989 / NCIMB 10167 / NRRL B-3866 / 7 KIP)</name>
    <dbReference type="NCBI Taxonomy" id="710696"/>
    <lineage>
        <taxon>Bacteria</taxon>
        <taxon>Bacillati</taxon>
        <taxon>Actinomycetota</taxon>
        <taxon>Actinomycetes</taxon>
        <taxon>Micrococcales</taxon>
        <taxon>Intrasporangiaceae</taxon>
        <taxon>Intrasporangium</taxon>
    </lineage>
</organism>
<dbReference type="SUPFAM" id="SSF50118">
    <property type="entry name" value="Cell growth inhibitor/plasmid maintenance toxic component"/>
    <property type="match status" value="1"/>
</dbReference>
<evidence type="ECO:0000313" key="2">
    <source>
        <dbReference type="EMBL" id="ADU49816.1"/>
    </source>
</evidence>
<dbReference type="Pfam" id="PF08962">
    <property type="entry name" value="Rv2632c-like"/>
    <property type="match status" value="1"/>
</dbReference>
<dbReference type="InterPro" id="IPR015057">
    <property type="entry name" value="Rv2632c-like"/>
</dbReference>
<sequence>MRARVGDRIILAAEHIDEPTRDGEILEIRGGEGAPPYLVRWSNGHTGLIYPGPGAVLRLGTTEVQVAPPPVTVAAPPPRPEAAARTAAAPTAADLRPGHVREWNVRVSIFESGDETSANVVLIADSPERLSARGTAHRSAHDPGVPEIGDEVAVARALRHLADQLMETAEIDVSDLTGEKAHIRAV</sequence>
<dbReference type="STRING" id="710696.Intca_3333"/>
<dbReference type="HOGENOM" id="CLU_1651516_0_0_11"/>
<dbReference type="RefSeq" id="WP_013494128.1">
    <property type="nucleotide sequence ID" value="NC_014830.1"/>
</dbReference>
<dbReference type="KEGG" id="ica:Intca_3333"/>
<dbReference type="Gene3D" id="2.30.30.440">
    <property type="entry name" value="Domain of unknown function DUF1918"/>
    <property type="match status" value="1"/>
</dbReference>
<dbReference type="Gene3D" id="3.30.160.240">
    <property type="entry name" value="Rv1738"/>
    <property type="match status" value="1"/>
</dbReference>
<dbReference type="Proteomes" id="UP000008914">
    <property type="component" value="Chromosome"/>
</dbReference>
<dbReference type="AlphaFoldDB" id="E6SED9"/>
<dbReference type="InterPro" id="IPR015035">
    <property type="entry name" value="DUF1918"/>
</dbReference>
<evidence type="ECO:0000313" key="3">
    <source>
        <dbReference type="Proteomes" id="UP000008914"/>
    </source>
</evidence>
<dbReference type="InterPro" id="IPR038070">
    <property type="entry name" value="Rv2632c-like_sf"/>
</dbReference>
<name>E6SED9_INTC7</name>
<gene>
    <name evidence="2" type="ordered locus">Intca_3333</name>
</gene>